<dbReference type="Proteomes" id="UP000294914">
    <property type="component" value="Unassembled WGS sequence"/>
</dbReference>
<comment type="caution">
    <text evidence="2">The sequence shown here is derived from an EMBL/GenBank/DDBJ whole genome shotgun (WGS) entry which is preliminary data.</text>
</comment>
<organism evidence="2 3">
    <name type="scientific">Thiohalophilus thiocyanatoxydans</name>
    <dbReference type="NCBI Taxonomy" id="381308"/>
    <lineage>
        <taxon>Bacteria</taxon>
        <taxon>Pseudomonadati</taxon>
        <taxon>Pseudomonadota</taxon>
        <taxon>Gammaproteobacteria</taxon>
        <taxon>Thiohalomonadales</taxon>
        <taxon>Thiohalophilaceae</taxon>
        <taxon>Thiohalophilus</taxon>
    </lineage>
</organism>
<dbReference type="GO" id="GO:0004190">
    <property type="term" value="F:aspartic-type endopeptidase activity"/>
    <property type="evidence" value="ECO:0007669"/>
    <property type="project" value="InterPro"/>
</dbReference>
<sequence>MSSLPRQLVLIVLMLAGSRAAHALDLQIQGLFRDRVILEVEGTQYTLRPGEATPQGIKLIRADSDKAVLEIDGRRETYELGNQISTDYSRPEMAEAVIYRQRGMYLGSGSINGYSIRFIADTGASAISMNEAQARRLGIDFRVVGDPTRVSTANGLARAYKVKLDRVKVGNIQLHNVTGLVHEGNSPRIILLGMSFLGQLEMQRDGERLVLKKKW</sequence>
<feature type="signal peptide" evidence="1">
    <location>
        <begin position="1"/>
        <end position="23"/>
    </location>
</feature>
<gene>
    <name evidence="2" type="ORF">EDC23_1589</name>
</gene>
<accession>A0A4R8IVH1</accession>
<dbReference type="Gene3D" id="2.40.70.10">
    <property type="entry name" value="Acid Proteases"/>
    <property type="match status" value="1"/>
</dbReference>
<evidence type="ECO:0000313" key="3">
    <source>
        <dbReference type="Proteomes" id="UP000294914"/>
    </source>
</evidence>
<dbReference type="PROSITE" id="PS00141">
    <property type="entry name" value="ASP_PROTEASE"/>
    <property type="match status" value="1"/>
</dbReference>
<dbReference type="EMBL" id="SOQX01000003">
    <property type="protein sequence ID" value="TDY01699.1"/>
    <property type="molecule type" value="Genomic_DNA"/>
</dbReference>
<dbReference type="RefSeq" id="WP_134083068.1">
    <property type="nucleotide sequence ID" value="NZ_SOQX01000003.1"/>
</dbReference>
<dbReference type="Pfam" id="PF13975">
    <property type="entry name" value="gag-asp_proteas"/>
    <property type="match status" value="1"/>
</dbReference>
<dbReference type="InterPro" id="IPR021109">
    <property type="entry name" value="Peptidase_aspartic_dom_sf"/>
</dbReference>
<keyword evidence="3" id="KW-1185">Reference proteome</keyword>
<proteinExistence type="predicted"/>
<dbReference type="CDD" id="cd05483">
    <property type="entry name" value="retropepsin_like_bacteria"/>
    <property type="match status" value="1"/>
</dbReference>
<dbReference type="OrthoDB" id="185963at2"/>
<protein>
    <submittedName>
        <fullName evidence="2">Aspartyl protease family protein</fullName>
    </submittedName>
</protein>
<keyword evidence="2" id="KW-0645">Protease</keyword>
<dbReference type="InterPro" id="IPR001969">
    <property type="entry name" value="Aspartic_peptidase_AS"/>
</dbReference>
<keyword evidence="2" id="KW-0378">Hydrolase</keyword>
<keyword evidence="1" id="KW-0732">Signal</keyword>
<dbReference type="SUPFAM" id="SSF50630">
    <property type="entry name" value="Acid proteases"/>
    <property type="match status" value="1"/>
</dbReference>
<dbReference type="InterPro" id="IPR011969">
    <property type="entry name" value="Clan_AA_Asp_peptidase_C"/>
</dbReference>
<evidence type="ECO:0000313" key="2">
    <source>
        <dbReference type="EMBL" id="TDY01699.1"/>
    </source>
</evidence>
<dbReference type="InterPro" id="IPR034122">
    <property type="entry name" value="Retropepsin-like_bacterial"/>
</dbReference>
<dbReference type="AlphaFoldDB" id="A0A4R8IVH1"/>
<dbReference type="NCBIfam" id="TIGR02281">
    <property type="entry name" value="clan_AA_DTGA"/>
    <property type="match status" value="1"/>
</dbReference>
<name>A0A4R8IVH1_9GAMM</name>
<reference evidence="2 3" key="1">
    <citation type="submission" date="2019-03" db="EMBL/GenBank/DDBJ databases">
        <title>Genomic Encyclopedia of Type Strains, Phase IV (KMG-IV): sequencing the most valuable type-strain genomes for metagenomic binning, comparative biology and taxonomic classification.</title>
        <authorList>
            <person name="Goeker M."/>
        </authorList>
    </citation>
    <scope>NUCLEOTIDE SEQUENCE [LARGE SCALE GENOMIC DNA]</scope>
    <source>
        <strain evidence="2 3">DSM 16326</strain>
    </source>
</reference>
<feature type="chain" id="PRO_5020813885" evidence="1">
    <location>
        <begin position="24"/>
        <end position="215"/>
    </location>
</feature>
<dbReference type="GO" id="GO:0006508">
    <property type="term" value="P:proteolysis"/>
    <property type="evidence" value="ECO:0007669"/>
    <property type="project" value="UniProtKB-KW"/>
</dbReference>
<evidence type="ECO:0000256" key="1">
    <source>
        <dbReference type="SAM" id="SignalP"/>
    </source>
</evidence>